<dbReference type="Gene3D" id="1.10.287.470">
    <property type="entry name" value="Helix hairpin bin"/>
    <property type="match status" value="1"/>
</dbReference>
<evidence type="ECO:0000313" key="10">
    <source>
        <dbReference type="Proteomes" id="UP000239480"/>
    </source>
</evidence>
<evidence type="ECO:0000259" key="8">
    <source>
        <dbReference type="Pfam" id="PF25967"/>
    </source>
</evidence>
<dbReference type="OrthoDB" id="9816569at2"/>
<dbReference type="GO" id="GO:0022857">
    <property type="term" value="F:transmembrane transporter activity"/>
    <property type="evidence" value="ECO:0007669"/>
    <property type="project" value="InterPro"/>
</dbReference>
<organism evidence="9 10">
    <name type="scientific">Aliiruegeria haliotis</name>
    <dbReference type="NCBI Taxonomy" id="1280846"/>
    <lineage>
        <taxon>Bacteria</taxon>
        <taxon>Pseudomonadati</taxon>
        <taxon>Pseudomonadota</taxon>
        <taxon>Alphaproteobacteria</taxon>
        <taxon>Rhodobacterales</taxon>
        <taxon>Roseobacteraceae</taxon>
        <taxon>Aliiruegeria</taxon>
    </lineage>
</organism>
<dbReference type="Pfam" id="PF25917">
    <property type="entry name" value="BSH_RND"/>
    <property type="match status" value="1"/>
</dbReference>
<dbReference type="PANTHER" id="PTHR30158:SF3">
    <property type="entry name" value="MULTIDRUG EFFLUX PUMP SUBUNIT ACRA-RELATED"/>
    <property type="match status" value="1"/>
</dbReference>
<dbReference type="Pfam" id="PF25944">
    <property type="entry name" value="Beta-barrel_RND"/>
    <property type="match status" value="1"/>
</dbReference>
<feature type="domain" description="Multidrug resistance protein MdtA-like alpha-helical hairpin" evidence="5">
    <location>
        <begin position="100"/>
        <end position="169"/>
    </location>
</feature>
<evidence type="ECO:0000313" key="9">
    <source>
        <dbReference type="EMBL" id="PRY26810.1"/>
    </source>
</evidence>
<dbReference type="Pfam" id="PF25876">
    <property type="entry name" value="HH_MFP_RND"/>
    <property type="match status" value="1"/>
</dbReference>
<feature type="signal peptide" evidence="4">
    <location>
        <begin position="1"/>
        <end position="26"/>
    </location>
</feature>
<sequence length="394" mass="42205">MLPCFRTVKPFLVATVLAAGAVSASAQDGAPTVKVSVAAAYTEDLIDEVSFIGRGEAIDKVDIVARVNGFLQDVMVGDGQAVAEGDLLFRIEPDAYQATLEARKADLARAEASLELAGIELTRKQELVNRQASPQSEADVARANEKVAEAEVQAAQAAIRAAELDVSYTEISAPFPGRIGAVERSVGDIVGPNTPALVTLVREQPMEVVFSLSEKQYVALLEQIGTHATDEAFHERTPDVFVTLPNGNRLEEAGRVVFIDNRIDPTTGTIALRARFENEGRFILDGSFIDVTIQAMEPSQKLLIPLAAVQRDQRGDFALIVKPDQLVEQRYITLGRQHETSVVVADGMQEGEMVIVEGLQRVRPGVSVESVLAGSPAEGSAPAEDGQSDTSATE</sequence>
<dbReference type="RefSeq" id="WP_106203530.1">
    <property type="nucleotide sequence ID" value="NZ_PVTD01000001.1"/>
</dbReference>
<dbReference type="SUPFAM" id="SSF111369">
    <property type="entry name" value="HlyD-like secretion proteins"/>
    <property type="match status" value="1"/>
</dbReference>
<dbReference type="Gene3D" id="2.40.50.100">
    <property type="match status" value="1"/>
</dbReference>
<keyword evidence="4" id="KW-0732">Signal</keyword>
<dbReference type="EMBL" id="PVTD01000001">
    <property type="protein sequence ID" value="PRY26810.1"/>
    <property type="molecule type" value="Genomic_DNA"/>
</dbReference>
<dbReference type="InterPro" id="IPR006143">
    <property type="entry name" value="RND_pump_MFP"/>
</dbReference>
<dbReference type="GO" id="GO:0030313">
    <property type="term" value="C:cell envelope"/>
    <property type="evidence" value="ECO:0007669"/>
    <property type="project" value="UniProtKB-SubCell"/>
</dbReference>
<dbReference type="Gene3D" id="2.40.30.170">
    <property type="match status" value="1"/>
</dbReference>
<proteinExistence type="inferred from homology"/>
<evidence type="ECO:0000256" key="3">
    <source>
        <dbReference type="SAM" id="MobiDB-lite"/>
    </source>
</evidence>
<dbReference type="PANTHER" id="PTHR30158">
    <property type="entry name" value="ACRA/E-RELATED COMPONENT OF DRUG EFFLUX TRANSPORTER"/>
    <property type="match status" value="1"/>
</dbReference>
<reference evidence="9 10" key="1">
    <citation type="submission" date="2018-03" db="EMBL/GenBank/DDBJ databases">
        <title>Genomic Encyclopedia of Archaeal and Bacterial Type Strains, Phase II (KMG-II): from individual species to whole genera.</title>
        <authorList>
            <person name="Goeker M."/>
        </authorList>
    </citation>
    <scope>NUCLEOTIDE SEQUENCE [LARGE SCALE GENOMIC DNA]</scope>
    <source>
        <strain evidence="9 10">DSM 29328</strain>
    </source>
</reference>
<comment type="caution">
    <text evidence="9">The sequence shown here is derived from an EMBL/GenBank/DDBJ whole genome shotgun (WGS) entry which is preliminary data.</text>
</comment>
<comment type="subcellular location">
    <subcellularLocation>
        <location evidence="1">Cell envelope</location>
    </subcellularLocation>
</comment>
<feature type="chain" id="PRO_5015671956" evidence="4">
    <location>
        <begin position="27"/>
        <end position="394"/>
    </location>
</feature>
<evidence type="ECO:0000259" key="5">
    <source>
        <dbReference type="Pfam" id="PF25876"/>
    </source>
</evidence>
<feature type="region of interest" description="Disordered" evidence="3">
    <location>
        <begin position="371"/>
        <end position="394"/>
    </location>
</feature>
<name>A0A2T0S083_9RHOB</name>
<dbReference type="InterPro" id="IPR058627">
    <property type="entry name" value="MdtA-like_C"/>
</dbReference>
<keyword evidence="10" id="KW-1185">Reference proteome</keyword>
<dbReference type="InterPro" id="IPR058624">
    <property type="entry name" value="MdtA-like_HH"/>
</dbReference>
<feature type="domain" description="Multidrug resistance protein MdtA-like beta-barrel" evidence="7">
    <location>
        <begin position="205"/>
        <end position="295"/>
    </location>
</feature>
<evidence type="ECO:0000256" key="1">
    <source>
        <dbReference type="ARBA" id="ARBA00004196"/>
    </source>
</evidence>
<protein>
    <submittedName>
        <fullName evidence="9">Membrane fusion protein (Multidrug efflux system)</fullName>
    </submittedName>
</protein>
<dbReference type="InterPro" id="IPR058626">
    <property type="entry name" value="MdtA-like_b-barrel"/>
</dbReference>
<evidence type="ECO:0000259" key="7">
    <source>
        <dbReference type="Pfam" id="PF25944"/>
    </source>
</evidence>
<accession>A0A2T0S083</accession>
<dbReference type="GO" id="GO:0005886">
    <property type="term" value="C:plasma membrane"/>
    <property type="evidence" value="ECO:0007669"/>
    <property type="project" value="TreeGrafter"/>
</dbReference>
<dbReference type="Proteomes" id="UP000239480">
    <property type="component" value="Unassembled WGS sequence"/>
</dbReference>
<dbReference type="GO" id="GO:0046677">
    <property type="term" value="P:response to antibiotic"/>
    <property type="evidence" value="ECO:0007669"/>
    <property type="project" value="TreeGrafter"/>
</dbReference>
<dbReference type="Gene3D" id="2.40.420.20">
    <property type="match status" value="1"/>
</dbReference>
<dbReference type="AlphaFoldDB" id="A0A2T0S083"/>
<feature type="domain" description="Multidrug resistance protein MdtA-like barrel-sandwich hybrid" evidence="6">
    <location>
        <begin position="60"/>
        <end position="196"/>
    </location>
</feature>
<evidence type="ECO:0000256" key="4">
    <source>
        <dbReference type="SAM" id="SignalP"/>
    </source>
</evidence>
<evidence type="ECO:0000256" key="2">
    <source>
        <dbReference type="ARBA" id="ARBA00009477"/>
    </source>
</evidence>
<feature type="domain" description="Multidrug resistance protein MdtA-like C-terminal permuted SH3" evidence="8">
    <location>
        <begin position="302"/>
        <end position="361"/>
    </location>
</feature>
<evidence type="ECO:0000259" key="6">
    <source>
        <dbReference type="Pfam" id="PF25917"/>
    </source>
</evidence>
<dbReference type="Pfam" id="PF25967">
    <property type="entry name" value="RND-MFP_C"/>
    <property type="match status" value="1"/>
</dbReference>
<dbReference type="InterPro" id="IPR058625">
    <property type="entry name" value="MdtA-like_BSH"/>
</dbReference>
<gene>
    <name evidence="9" type="ORF">CLV78_101912</name>
</gene>
<comment type="similarity">
    <text evidence="2">Belongs to the membrane fusion protein (MFP) (TC 8.A.1) family.</text>
</comment>
<dbReference type="NCBIfam" id="TIGR01730">
    <property type="entry name" value="RND_mfp"/>
    <property type="match status" value="1"/>
</dbReference>